<dbReference type="InterPro" id="IPR011251">
    <property type="entry name" value="Luciferase-like_dom"/>
</dbReference>
<dbReference type="NCBIfam" id="TIGR03858">
    <property type="entry name" value="LLM_2I7G"/>
    <property type="match status" value="1"/>
</dbReference>
<feature type="compositionally biased region" description="Basic and acidic residues" evidence="3">
    <location>
        <begin position="29"/>
        <end position="38"/>
    </location>
</feature>
<protein>
    <submittedName>
        <fullName evidence="5">Oxidoreductase</fullName>
    </submittedName>
</protein>
<accession>A0A918C1V3</accession>
<dbReference type="Gene3D" id="3.20.20.30">
    <property type="entry name" value="Luciferase-like domain"/>
    <property type="match status" value="1"/>
</dbReference>
<keyword evidence="1" id="KW-0560">Oxidoreductase</keyword>
<evidence type="ECO:0000313" key="6">
    <source>
        <dbReference type="Proteomes" id="UP000656732"/>
    </source>
</evidence>
<dbReference type="PANTHER" id="PTHR30137">
    <property type="entry name" value="LUCIFERASE-LIKE MONOOXYGENASE"/>
    <property type="match status" value="1"/>
</dbReference>
<evidence type="ECO:0000313" key="5">
    <source>
        <dbReference type="EMBL" id="GGR01203.1"/>
    </source>
</evidence>
<keyword evidence="6" id="KW-1185">Reference proteome</keyword>
<dbReference type="AlphaFoldDB" id="A0A918C1V3"/>
<evidence type="ECO:0000259" key="4">
    <source>
        <dbReference type="Pfam" id="PF00296"/>
    </source>
</evidence>
<comment type="caution">
    <text evidence="5">The sequence shown here is derived from an EMBL/GenBank/DDBJ whole genome shotgun (WGS) entry which is preliminary data.</text>
</comment>
<dbReference type="InterPro" id="IPR050766">
    <property type="entry name" value="Bact_Lucif_Oxidored"/>
</dbReference>
<gene>
    <name evidence="5" type="ORF">GCM10010280_56540</name>
</gene>
<name>A0A918C1V3_9ACTN</name>
<dbReference type="EMBL" id="BMTU01000014">
    <property type="protein sequence ID" value="GGR01203.1"/>
    <property type="molecule type" value="Genomic_DNA"/>
</dbReference>
<feature type="domain" description="Luciferase-like" evidence="4">
    <location>
        <begin position="87"/>
        <end position="366"/>
    </location>
</feature>
<dbReference type="Pfam" id="PF00296">
    <property type="entry name" value="Bac_luciferase"/>
    <property type="match status" value="1"/>
</dbReference>
<reference evidence="5" key="2">
    <citation type="submission" date="2020-09" db="EMBL/GenBank/DDBJ databases">
        <authorList>
            <person name="Sun Q."/>
            <person name="Ohkuma M."/>
        </authorList>
    </citation>
    <scope>NUCLEOTIDE SEQUENCE</scope>
    <source>
        <strain evidence="5">JCM 4403</strain>
    </source>
</reference>
<proteinExistence type="predicted"/>
<dbReference type="Proteomes" id="UP000656732">
    <property type="component" value="Unassembled WGS sequence"/>
</dbReference>
<evidence type="ECO:0000256" key="3">
    <source>
        <dbReference type="SAM" id="MobiDB-lite"/>
    </source>
</evidence>
<sequence length="418" mass="45503">MGDKGPAGRVLMGGVTLQGSHLHRVSEREIEGQVDRHGGPPGRRTPRTITARHDESADEVDTMDVSQIEFGIDSFGDRPRDEKGAIVSHAQAIRAAVTEAVLADQVGIDVVALGEHHRSEYAISSPETVLAGIATATKRIRLASGVTVLSSDDPVRVFQRFATVDALSNGRAEVILGRGSFTESFPLFGYDLKDYEVLFEEKIDLFHRLLDEKPVTWEGTTRAALHHADVYPKTDSGRLNTWVGVGGTPQSVLRTAQYGFGLMLAIIGGAPDRFAPYVDLYRRAGEEFGTTAQPVGMHSPGFVAATDEEAKELFYPGYREIRDRIGAQRGWQPLRREEFDAEVERGSLYVGSVETVATKIAHAVRALDAGRFDMIYSAAGTVSASARLRSVELYGTQVIPRVRELLAEQPAATAGAMR</sequence>
<dbReference type="SUPFAM" id="SSF51679">
    <property type="entry name" value="Bacterial luciferase-like"/>
    <property type="match status" value="1"/>
</dbReference>
<dbReference type="GO" id="GO:0016705">
    <property type="term" value="F:oxidoreductase activity, acting on paired donors, with incorporation or reduction of molecular oxygen"/>
    <property type="evidence" value="ECO:0007669"/>
    <property type="project" value="InterPro"/>
</dbReference>
<organism evidence="5 6">
    <name type="scientific">Streptomyces pilosus</name>
    <dbReference type="NCBI Taxonomy" id="28893"/>
    <lineage>
        <taxon>Bacteria</taxon>
        <taxon>Bacillati</taxon>
        <taxon>Actinomycetota</taxon>
        <taxon>Actinomycetes</taxon>
        <taxon>Kitasatosporales</taxon>
        <taxon>Streptomycetaceae</taxon>
        <taxon>Streptomyces</taxon>
    </lineage>
</organism>
<keyword evidence="2" id="KW-0503">Monooxygenase</keyword>
<reference evidence="5" key="1">
    <citation type="journal article" date="2014" name="Int. J. Syst. Evol. Microbiol.">
        <title>Complete genome sequence of Corynebacterium casei LMG S-19264T (=DSM 44701T), isolated from a smear-ripened cheese.</title>
        <authorList>
            <consortium name="US DOE Joint Genome Institute (JGI-PGF)"/>
            <person name="Walter F."/>
            <person name="Albersmeier A."/>
            <person name="Kalinowski J."/>
            <person name="Ruckert C."/>
        </authorList>
    </citation>
    <scope>NUCLEOTIDE SEQUENCE</scope>
    <source>
        <strain evidence="5">JCM 4403</strain>
    </source>
</reference>
<evidence type="ECO:0000256" key="1">
    <source>
        <dbReference type="ARBA" id="ARBA00023002"/>
    </source>
</evidence>
<dbReference type="GO" id="GO:0004497">
    <property type="term" value="F:monooxygenase activity"/>
    <property type="evidence" value="ECO:0007669"/>
    <property type="project" value="UniProtKB-KW"/>
</dbReference>
<dbReference type="PANTHER" id="PTHR30137:SF8">
    <property type="entry name" value="BLR5498 PROTEIN"/>
    <property type="match status" value="1"/>
</dbReference>
<dbReference type="InterPro" id="IPR022290">
    <property type="entry name" value="LLM_Atu2307-like"/>
</dbReference>
<dbReference type="InterPro" id="IPR036661">
    <property type="entry name" value="Luciferase-like_sf"/>
</dbReference>
<feature type="region of interest" description="Disordered" evidence="3">
    <location>
        <begin position="29"/>
        <end position="48"/>
    </location>
</feature>
<dbReference type="GO" id="GO:0005829">
    <property type="term" value="C:cytosol"/>
    <property type="evidence" value="ECO:0007669"/>
    <property type="project" value="TreeGrafter"/>
</dbReference>
<evidence type="ECO:0000256" key="2">
    <source>
        <dbReference type="ARBA" id="ARBA00023033"/>
    </source>
</evidence>